<dbReference type="GO" id="GO:0020037">
    <property type="term" value="F:heme binding"/>
    <property type="evidence" value="ECO:0007669"/>
    <property type="project" value="InterPro"/>
</dbReference>
<proteinExistence type="predicted"/>
<keyword evidence="2" id="KW-1185">Reference proteome</keyword>
<dbReference type="InterPro" id="IPR014199">
    <property type="entry name" value="Spore_YtxC"/>
</dbReference>
<sequence>MSAILSIGASRNLDGLNHRLTQEIRALAGEGWRLSMRQERSNGVHQLTCFLEDHPAGESLDEMTLILRQFGARVLMEWILEVWERELIQKRLRADHPHFNDQERRQISDKAAHILKRKEEVSKEYIMYRIGRNQRILERLVEVLVDYGRIHVDGFLRFRLQDYLQAVADAVDSAVDEYMMEKEYNEFIRLLRYFLEIQESRVQVVHVYLRPGGFQLLDEGGNPVNNEVVDGLSRDYLEHEEISFEDLLISALVTVAPVQVVLHSREEKPVSETLSTIQAVFGDRLHRCPGCEQCQPFTPLRAPKKMQT</sequence>
<evidence type="ECO:0000313" key="2">
    <source>
        <dbReference type="Proteomes" id="UP000463470"/>
    </source>
</evidence>
<name>A0A845LB04_9FIRM</name>
<dbReference type="AlphaFoldDB" id="A0A845LB04"/>
<dbReference type="EMBL" id="WXEY01000020">
    <property type="protein sequence ID" value="MZP30868.1"/>
    <property type="molecule type" value="Genomic_DNA"/>
</dbReference>
<dbReference type="Proteomes" id="UP000463470">
    <property type="component" value="Unassembled WGS sequence"/>
</dbReference>
<reference evidence="1 2" key="1">
    <citation type="submission" date="2020-01" db="EMBL/GenBank/DDBJ databases">
        <title>Whole-genome sequence of Heliobacterium undosum DSM 13378.</title>
        <authorList>
            <person name="Kyndt J.A."/>
            <person name="Meyer T.E."/>
        </authorList>
    </citation>
    <scope>NUCLEOTIDE SEQUENCE [LARGE SCALE GENOMIC DNA]</scope>
    <source>
        <strain evidence="1 2">DSM 13378</strain>
    </source>
</reference>
<dbReference type="OrthoDB" id="2986513at2"/>
<dbReference type="PROSITE" id="PS00191">
    <property type="entry name" value="CYTOCHROME_B5_1"/>
    <property type="match status" value="1"/>
</dbReference>
<comment type="caution">
    <text evidence="1">The sequence shown here is derived from an EMBL/GenBank/DDBJ whole genome shotgun (WGS) entry which is preliminary data.</text>
</comment>
<accession>A0A845LB04</accession>
<gene>
    <name evidence="1" type="primary">ytxC</name>
    <name evidence="1" type="ORF">GTO91_14205</name>
</gene>
<organism evidence="1 2">
    <name type="scientific">Heliomicrobium undosum</name>
    <dbReference type="NCBI Taxonomy" id="121734"/>
    <lineage>
        <taxon>Bacteria</taxon>
        <taxon>Bacillati</taxon>
        <taxon>Bacillota</taxon>
        <taxon>Clostridia</taxon>
        <taxon>Eubacteriales</taxon>
        <taxon>Heliobacteriaceae</taxon>
        <taxon>Heliomicrobium</taxon>
    </lineage>
</organism>
<protein>
    <submittedName>
        <fullName evidence="1">Putative sporulation protein YtxC</fullName>
    </submittedName>
</protein>
<dbReference type="InterPro" id="IPR018506">
    <property type="entry name" value="Cyt_B5_heme-BS"/>
</dbReference>
<dbReference type="NCBIfam" id="TIGR02834">
    <property type="entry name" value="spo_ytxC"/>
    <property type="match status" value="1"/>
</dbReference>
<dbReference type="RefSeq" id="WP_161259386.1">
    <property type="nucleotide sequence ID" value="NZ_WXEY01000020.1"/>
</dbReference>
<evidence type="ECO:0000313" key="1">
    <source>
        <dbReference type="EMBL" id="MZP30868.1"/>
    </source>
</evidence>
<dbReference type="Pfam" id="PF08812">
    <property type="entry name" value="YtxC"/>
    <property type="match status" value="1"/>
</dbReference>